<evidence type="ECO:0000313" key="10">
    <source>
        <dbReference type="EMBL" id="SIS74845.1"/>
    </source>
</evidence>
<sequence>MSNLQARLTLDPAYRIAETDPRIYGSFIEHLGRAVYGGIYDPAHPSADEDGFRADVIELVKELNVPIVRYPGGNFVSGYRWEDGVGPVSERPARLDLAWHSLEPNRVGLNEFARWAQKAHSEVMMAINLGTRGIEAAKNIVEYCNHPGGSYWSDLRRQHGVPNPHKIRVWCLGNEMDGPWQIGHKTAEEYGRLAQEAAKVMRWVDPTIELVACGSSHSKMPTFPDWERVVLEHAYDEVDYLSLHSYYGNRDGDLANYLACSLDMDAFIRTVVATCDFVRAKKRSKKTMYLSFDEWNVWFHSNEADKRVEPWQVGPPLLEDVYTMEDALVVGCLLITLLKHADRVRMACLAQLVNVIAPIMTENGGASWRQTIFYPFAHASNWARGTVLYAPVESPKYDSKDFTDVPYVEAVPVWNEADGRLVILAVNRAEQPLTLQVDLRAFPQARSEEHVVLTHPDMKAVNTKERPNQVIPVKHSLDEVGDGKLQVILPALSWNVIRLAV</sequence>
<comment type="pathway">
    <text evidence="2">Glycan metabolism.</text>
</comment>
<dbReference type="Gene3D" id="3.20.20.80">
    <property type="entry name" value="Glycosidases"/>
    <property type="match status" value="1"/>
</dbReference>
<dbReference type="EMBL" id="FTOO01000003">
    <property type="protein sequence ID" value="SIS74845.1"/>
    <property type="molecule type" value="Genomic_DNA"/>
</dbReference>
<evidence type="ECO:0000256" key="8">
    <source>
        <dbReference type="ARBA" id="ARBA00023295"/>
    </source>
</evidence>
<dbReference type="InterPro" id="IPR055235">
    <property type="entry name" value="ASD1_cat"/>
</dbReference>
<evidence type="ECO:0000256" key="4">
    <source>
        <dbReference type="ARBA" id="ARBA00011165"/>
    </source>
</evidence>
<evidence type="ECO:0000313" key="11">
    <source>
        <dbReference type="Proteomes" id="UP000186156"/>
    </source>
</evidence>
<keyword evidence="11" id="KW-1185">Reference proteome</keyword>
<dbReference type="InterPro" id="IPR013780">
    <property type="entry name" value="Glyco_hydro_b"/>
</dbReference>
<dbReference type="AlphaFoldDB" id="A0A1N7LLX2"/>
<dbReference type="GO" id="GO:0046556">
    <property type="term" value="F:alpha-L-arabinofuranosidase activity"/>
    <property type="evidence" value="ECO:0007669"/>
    <property type="project" value="UniProtKB-EC"/>
</dbReference>
<dbReference type="SMART" id="SM00813">
    <property type="entry name" value="Alpha-L-AF_C"/>
    <property type="match status" value="1"/>
</dbReference>
<dbReference type="EC" id="3.2.1.55" evidence="5"/>
<evidence type="ECO:0000256" key="7">
    <source>
        <dbReference type="ARBA" id="ARBA00023277"/>
    </source>
</evidence>
<organism evidence="10 11">
    <name type="scientific">Alicyclobacillus vulcanalis</name>
    <dbReference type="NCBI Taxonomy" id="252246"/>
    <lineage>
        <taxon>Bacteria</taxon>
        <taxon>Bacillati</taxon>
        <taxon>Bacillota</taxon>
        <taxon>Bacilli</taxon>
        <taxon>Bacillales</taxon>
        <taxon>Alicyclobacillaceae</taxon>
        <taxon>Alicyclobacillus</taxon>
    </lineage>
</organism>
<dbReference type="Pfam" id="PF22848">
    <property type="entry name" value="ASD1_dom"/>
    <property type="match status" value="1"/>
</dbReference>
<proteinExistence type="inferred from homology"/>
<feature type="domain" description="Alpha-L-arabinofuranosidase C-terminal" evidence="9">
    <location>
        <begin position="293"/>
        <end position="493"/>
    </location>
</feature>
<protein>
    <recommendedName>
        <fullName evidence="5">non-reducing end alpha-L-arabinofuranosidase</fullName>
        <ecNumber evidence="5">3.2.1.55</ecNumber>
    </recommendedName>
</protein>
<comment type="catalytic activity">
    <reaction evidence="1">
        <text>Hydrolysis of terminal non-reducing alpha-L-arabinofuranoside residues in alpha-L-arabinosides.</text>
        <dbReference type="EC" id="3.2.1.55"/>
    </reaction>
</comment>
<dbReference type="PANTHER" id="PTHR43576:SF3">
    <property type="entry name" value="ALPHA-L-ARABINOFURANOSIDASE C"/>
    <property type="match status" value="1"/>
</dbReference>
<dbReference type="InterPro" id="IPR010720">
    <property type="entry name" value="Alpha-L-AF_C"/>
</dbReference>
<name>A0A1N7LLX2_9BACL</name>
<dbReference type="PANTHER" id="PTHR43576">
    <property type="entry name" value="ALPHA-L-ARABINOFURANOSIDASE C-RELATED"/>
    <property type="match status" value="1"/>
</dbReference>
<evidence type="ECO:0000256" key="6">
    <source>
        <dbReference type="ARBA" id="ARBA00022801"/>
    </source>
</evidence>
<dbReference type="GO" id="GO:0046373">
    <property type="term" value="P:L-arabinose metabolic process"/>
    <property type="evidence" value="ECO:0007669"/>
    <property type="project" value="InterPro"/>
</dbReference>
<keyword evidence="6" id="KW-0378">Hydrolase</keyword>
<reference evidence="11" key="1">
    <citation type="submission" date="2017-01" db="EMBL/GenBank/DDBJ databases">
        <authorList>
            <person name="Varghese N."/>
            <person name="Submissions S."/>
        </authorList>
    </citation>
    <scope>NUCLEOTIDE SEQUENCE [LARGE SCALE GENOMIC DNA]</scope>
    <source>
        <strain evidence="11">DSM 16176</strain>
    </source>
</reference>
<dbReference type="SUPFAM" id="SSF51011">
    <property type="entry name" value="Glycosyl hydrolase domain"/>
    <property type="match status" value="1"/>
</dbReference>
<accession>A0A1N7LLX2</accession>
<dbReference type="Proteomes" id="UP000186156">
    <property type="component" value="Unassembled WGS sequence"/>
</dbReference>
<dbReference type="Pfam" id="PF06964">
    <property type="entry name" value="Alpha-L-AF_C"/>
    <property type="match status" value="1"/>
</dbReference>
<dbReference type="Gene3D" id="2.60.40.1180">
    <property type="entry name" value="Golgi alpha-mannosidase II"/>
    <property type="match status" value="1"/>
</dbReference>
<keyword evidence="7" id="KW-0119">Carbohydrate metabolism</keyword>
<dbReference type="RefSeq" id="WP_076345830.1">
    <property type="nucleotide sequence ID" value="NZ_FTOO01000003.1"/>
</dbReference>
<comment type="subunit">
    <text evidence="4">Homohexamer; trimer of dimers.</text>
</comment>
<dbReference type="GO" id="GO:0000272">
    <property type="term" value="P:polysaccharide catabolic process"/>
    <property type="evidence" value="ECO:0007669"/>
    <property type="project" value="TreeGrafter"/>
</dbReference>
<evidence type="ECO:0000256" key="5">
    <source>
        <dbReference type="ARBA" id="ARBA00012670"/>
    </source>
</evidence>
<evidence type="ECO:0000256" key="3">
    <source>
        <dbReference type="ARBA" id="ARBA00007186"/>
    </source>
</evidence>
<evidence type="ECO:0000259" key="9">
    <source>
        <dbReference type="SMART" id="SM00813"/>
    </source>
</evidence>
<gene>
    <name evidence="10" type="ORF">SAMN05421799_103245</name>
</gene>
<evidence type="ECO:0000256" key="2">
    <source>
        <dbReference type="ARBA" id="ARBA00004881"/>
    </source>
</evidence>
<dbReference type="SUPFAM" id="SSF51445">
    <property type="entry name" value="(Trans)glycosidases"/>
    <property type="match status" value="1"/>
</dbReference>
<dbReference type="STRING" id="252246.SAMN05421799_103245"/>
<dbReference type="OrthoDB" id="9758333at2"/>
<comment type="similarity">
    <text evidence="3">Belongs to the glycosyl hydrolase 51 family.</text>
</comment>
<dbReference type="InterPro" id="IPR017853">
    <property type="entry name" value="GH"/>
</dbReference>
<keyword evidence="8" id="KW-0326">Glycosidase</keyword>
<evidence type="ECO:0000256" key="1">
    <source>
        <dbReference type="ARBA" id="ARBA00001462"/>
    </source>
</evidence>